<evidence type="ECO:0000313" key="4">
    <source>
        <dbReference type="Proteomes" id="UP001190926"/>
    </source>
</evidence>
<protein>
    <recommendedName>
        <fullName evidence="2">Disease resistance protein At4g27190-like leucine-rich repeats domain-containing protein</fullName>
    </recommendedName>
</protein>
<evidence type="ECO:0000313" key="3">
    <source>
        <dbReference type="EMBL" id="KAH6823221.1"/>
    </source>
</evidence>
<reference evidence="3 4" key="1">
    <citation type="journal article" date="2021" name="Nat. Commun.">
        <title>Incipient diploidization of the medicinal plant Perilla within 10,000 years.</title>
        <authorList>
            <person name="Zhang Y."/>
            <person name="Shen Q."/>
            <person name="Leng L."/>
            <person name="Zhang D."/>
            <person name="Chen S."/>
            <person name="Shi Y."/>
            <person name="Ning Z."/>
            <person name="Chen S."/>
        </authorList>
    </citation>
    <scope>NUCLEOTIDE SEQUENCE [LARGE SCALE GENOMIC DNA]</scope>
    <source>
        <strain evidence="4">cv. PC099</strain>
    </source>
</reference>
<dbReference type="Proteomes" id="UP001190926">
    <property type="component" value="Unassembled WGS sequence"/>
</dbReference>
<gene>
    <name evidence="3" type="ORF">C2S53_016644</name>
</gene>
<feature type="domain" description="Disease resistance protein At4g27190-like leucine-rich repeats" evidence="2">
    <location>
        <begin position="56"/>
        <end position="170"/>
    </location>
</feature>
<comment type="caution">
    <text evidence="3">The sequence shown here is derived from an EMBL/GenBank/DDBJ whole genome shotgun (WGS) entry which is preliminary data.</text>
</comment>
<keyword evidence="4" id="KW-1185">Reference proteome</keyword>
<name>A0AAD4IY14_PERFH</name>
<dbReference type="PANTHER" id="PTHR33463:SF198">
    <property type="entry name" value="RPP4C3"/>
    <property type="match status" value="1"/>
</dbReference>
<dbReference type="InterPro" id="IPR032675">
    <property type="entry name" value="LRR_dom_sf"/>
</dbReference>
<dbReference type="Pfam" id="PF23247">
    <property type="entry name" value="LRR_RPS2"/>
    <property type="match status" value="1"/>
</dbReference>
<dbReference type="InterPro" id="IPR050905">
    <property type="entry name" value="Plant_NBS-LRR"/>
</dbReference>
<keyword evidence="1" id="KW-0611">Plant defense</keyword>
<evidence type="ECO:0000259" key="2">
    <source>
        <dbReference type="Pfam" id="PF23247"/>
    </source>
</evidence>
<dbReference type="InterPro" id="IPR057135">
    <property type="entry name" value="At4g27190-like_LRR"/>
</dbReference>
<dbReference type="Gene3D" id="3.80.10.10">
    <property type="entry name" value="Ribonuclease Inhibitor"/>
    <property type="match status" value="1"/>
</dbReference>
<dbReference type="AlphaFoldDB" id="A0AAD4IY14"/>
<dbReference type="SUPFAM" id="SSF52047">
    <property type="entry name" value="RNI-like"/>
    <property type="match status" value="1"/>
</dbReference>
<sequence>MCIRECPKFTSFVFVTSISGDDDQCYYHDNSHLLCQLSKVSFKELETDLNPFHGHRFHVSSFNELEKLKVCEYQGSMCLFTSSIAGNLVNLRELIILECSEMVKVIEDEDNDEKEKAVNGGEIRRTLVFPKLQELKLKNLAKLVSFCEWKCEVELPSLQEVKIKKCPNMNFFTLGPVTSPNLESVKINDGYFGGAKDLNVVLQQHLARPKEGGEENQEETVE</sequence>
<proteinExistence type="predicted"/>
<organism evidence="3 4">
    <name type="scientific">Perilla frutescens var. hirtella</name>
    <name type="common">Perilla citriodora</name>
    <name type="synonym">Perilla setoyensis</name>
    <dbReference type="NCBI Taxonomy" id="608512"/>
    <lineage>
        <taxon>Eukaryota</taxon>
        <taxon>Viridiplantae</taxon>
        <taxon>Streptophyta</taxon>
        <taxon>Embryophyta</taxon>
        <taxon>Tracheophyta</taxon>
        <taxon>Spermatophyta</taxon>
        <taxon>Magnoliopsida</taxon>
        <taxon>eudicotyledons</taxon>
        <taxon>Gunneridae</taxon>
        <taxon>Pentapetalae</taxon>
        <taxon>asterids</taxon>
        <taxon>lamiids</taxon>
        <taxon>Lamiales</taxon>
        <taxon>Lamiaceae</taxon>
        <taxon>Nepetoideae</taxon>
        <taxon>Elsholtzieae</taxon>
        <taxon>Perilla</taxon>
    </lineage>
</organism>
<accession>A0AAD4IY14</accession>
<dbReference type="EMBL" id="SDAM02001008">
    <property type="protein sequence ID" value="KAH6823221.1"/>
    <property type="molecule type" value="Genomic_DNA"/>
</dbReference>
<dbReference type="PANTHER" id="PTHR33463">
    <property type="entry name" value="NB-ARC DOMAIN-CONTAINING PROTEIN-RELATED"/>
    <property type="match status" value="1"/>
</dbReference>
<evidence type="ECO:0000256" key="1">
    <source>
        <dbReference type="ARBA" id="ARBA00022821"/>
    </source>
</evidence>